<accession>A0A061QTZ4</accession>
<feature type="region of interest" description="Disordered" evidence="1">
    <location>
        <begin position="1"/>
        <end position="34"/>
    </location>
</feature>
<sequence>SGPQNPSAAELASLKTACAPPGGAKEGFPARPAP</sequence>
<protein>
    <submittedName>
        <fullName evidence="2">Uncharacterized protein</fullName>
    </submittedName>
</protein>
<evidence type="ECO:0000256" key="1">
    <source>
        <dbReference type="SAM" id="MobiDB-lite"/>
    </source>
</evidence>
<dbReference type="EMBL" id="GBEZ01023751">
    <property type="protein sequence ID" value="JAC63163.1"/>
    <property type="molecule type" value="Transcribed_RNA"/>
</dbReference>
<proteinExistence type="predicted"/>
<gene>
    <name evidence="2" type="ORF">TSPGSL018_21328</name>
</gene>
<name>A0A061QTZ4_9CHLO</name>
<feature type="non-terminal residue" evidence="2">
    <location>
        <position position="1"/>
    </location>
</feature>
<organism evidence="2">
    <name type="scientific">Tetraselmis sp. GSL018</name>
    <dbReference type="NCBI Taxonomy" id="582737"/>
    <lineage>
        <taxon>Eukaryota</taxon>
        <taxon>Viridiplantae</taxon>
        <taxon>Chlorophyta</taxon>
        <taxon>core chlorophytes</taxon>
        <taxon>Chlorodendrophyceae</taxon>
        <taxon>Chlorodendrales</taxon>
        <taxon>Chlorodendraceae</taxon>
        <taxon>Tetraselmis</taxon>
    </lineage>
</organism>
<dbReference type="AlphaFoldDB" id="A0A061QTZ4"/>
<reference evidence="2" key="1">
    <citation type="submission" date="2014-05" db="EMBL/GenBank/DDBJ databases">
        <title>The transcriptome of the halophilic microalga Tetraselmis sp. GSL018 isolated from the Great Salt Lake, Utah.</title>
        <authorList>
            <person name="Jinkerson R.E."/>
            <person name="D'Adamo S."/>
            <person name="Posewitz M.C."/>
        </authorList>
    </citation>
    <scope>NUCLEOTIDE SEQUENCE</scope>
    <source>
        <strain evidence="2">GSL018</strain>
    </source>
</reference>
<evidence type="ECO:0000313" key="2">
    <source>
        <dbReference type="EMBL" id="JAC63163.1"/>
    </source>
</evidence>